<dbReference type="GO" id="GO:0004497">
    <property type="term" value="F:monooxygenase activity"/>
    <property type="evidence" value="ECO:0007669"/>
    <property type="project" value="UniProtKB-ARBA"/>
</dbReference>
<dbReference type="GO" id="GO:0016705">
    <property type="term" value="F:oxidoreductase activity, acting on paired donors, with incorporation or reduction of molecular oxygen"/>
    <property type="evidence" value="ECO:0007669"/>
    <property type="project" value="UniProtKB-ARBA"/>
</dbReference>
<evidence type="ECO:0000256" key="2">
    <source>
        <dbReference type="ARBA" id="ARBA00022723"/>
    </source>
</evidence>
<proteinExistence type="predicted"/>
<evidence type="ECO:0000313" key="9">
    <source>
        <dbReference type="Proteomes" id="UP000438182"/>
    </source>
</evidence>
<dbReference type="Proteomes" id="UP000438182">
    <property type="component" value="Unassembled WGS sequence"/>
</dbReference>
<dbReference type="SUPFAM" id="SSF50022">
    <property type="entry name" value="ISP domain"/>
    <property type="match status" value="1"/>
</dbReference>
<dbReference type="NCBIfam" id="TIGR02378">
    <property type="entry name" value="nirD_assim_sml"/>
    <property type="match status" value="1"/>
</dbReference>
<evidence type="ECO:0000259" key="7">
    <source>
        <dbReference type="PROSITE" id="PS51296"/>
    </source>
</evidence>
<dbReference type="PANTHER" id="PTHR40562:SF1">
    <property type="entry name" value="NITRITE REDUCTASE (NADH) SMALL SUBUNIT"/>
    <property type="match status" value="1"/>
</dbReference>
<evidence type="ECO:0000256" key="5">
    <source>
        <dbReference type="ARBA" id="ARBA00023014"/>
    </source>
</evidence>
<dbReference type="RefSeq" id="WP_160423632.1">
    <property type="nucleotide sequence ID" value="NZ_WSTA01000023.1"/>
</dbReference>
<evidence type="ECO:0000313" key="8">
    <source>
        <dbReference type="EMBL" id="MWB98293.1"/>
    </source>
</evidence>
<gene>
    <name evidence="8" type="primary">nirD</name>
    <name evidence="8" type="ORF">GB864_06990</name>
</gene>
<comment type="caution">
    <text evidence="8">The sequence shown here is derived from an EMBL/GenBank/DDBJ whole genome shotgun (WGS) entry which is preliminary data.</text>
</comment>
<dbReference type="Gene3D" id="2.102.10.10">
    <property type="entry name" value="Rieske [2Fe-2S] iron-sulphur domain"/>
    <property type="match status" value="1"/>
</dbReference>
<keyword evidence="9" id="KW-1185">Reference proteome</keyword>
<dbReference type="PANTHER" id="PTHR40562">
    <property type="match status" value="1"/>
</dbReference>
<reference evidence="8 9" key="1">
    <citation type="submission" date="2019-12" db="EMBL/GenBank/DDBJ databases">
        <authorList>
            <person name="Kim Y.S."/>
        </authorList>
    </citation>
    <scope>NUCLEOTIDE SEQUENCE [LARGE SCALE GENOMIC DNA]</scope>
    <source>
        <strain evidence="8 9">MMS17-SY077</strain>
    </source>
</reference>
<dbReference type="GO" id="GO:0008942">
    <property type="term" value="F:nitrite reductase [NAD(P)H] activity"/>
    <property type="evidence" value="ECO:0007669"/>
    <property type="project" value="InterPro"/>
</dbReference>
<accession>A0A6I4NVL4</accession>
<feature type="domain" description="Rieske" evidence="7">
    <location>
        <begin position="21"/>
        <end position="121"/>
    </location>
</feature>
<dbReference type="InterPro" id="IPR012748">
    <property type="entry name" value="Rieske-like_NirD"/>
</dbReference>
<dbReference type="AlphaFoldDB" id="A0A6I4NVL4"/>
<evidence type="ECO:0000256" key="4">
    <source>
        <dbReference type="ARBA" id="ARBA00023004"/>
    </source>
</evidence>
<keyword evidence="6" id="KW-0534">Nitrate assimilation</keyword>
<name>A0A6I4NVL4_9MICO</name>
<evidence type="ECO:0000256" key="6">
    <source>
        <dbReference type="ARBA" id="ARBA00023063"/>
    </source>
</evidence>
<organism evidence="8 9">
    <name type="scientific">Agromyces seonyuensis</name>
    <dbReference type="NCBI Taxonomy" id="2662446"/>
    <lineage>
        <taxon>Bacteria</taxon>
        <taxon>Bacillati</taxon>
        <taxon>Actinomycetota</taxon>
        <taxon>Actinomycetes</taxon>
        <taxon>Micrococcales</taxon>
        <taxon>Microbacteriaceae</taxon>
        <taxon>Agromyces</taxon>
    </lineage>
</organism>
<dbReference type="PROSITE" id="PS51296">
    <property type="entry name" value="RIESKE"/>
    <property type="match status" value="1"/>
</dbReference>
<keyword evidence="4" id="KW-0408">Iron</keyword>
<dbReference type="InterPro" id="IPR017941">
    <property type="entry name" value="Rieske_2Fe-2S"/>
</dbReference>
<sequence>MTIAIEAADTDATTTAPFEWRAVCRLDDLEVGWGEAVLLGGLQLALVLAAPDELYAVSHRDPKTGSHVMARGIVGSRGERPTIASPLLKQVYDLGTGECLSEPGLALETYRTRVVDGRVDVEVPAPAAPGADA</sequence>
<dbReference type="GO" id="GO:0042128">
    <property type="term" value="P:nitrate assimilation"/>
    <property type="evidence" value="ECO:0007669"/>
    <property type="project" value="UniProtKB-KW"/>
</dbReference>
<evidence type="ECO:0000256" key="3">
    <source>
        <dbReference type="ARBA" id="ARBA00023002"/>
    </source>
</evidence>
<protein>
    <submittedName>
        <fullName evidence="8">Nitrite reductase small subunit NirD</fullName>
    </submittedName>
</protein>
<dbReference type="EMBL" id="WSTA01000023">
    <property type="protein sequence ID" value="MWB98293.1"/>
    <property type="molecule type" value="Genomic_DNA"/>
</dbReference>
<dbReference type="Pfam" id="PF13806">
    <property type="entry name" value="Rieske_2"/>
    <property type="match status" value="1"/>
</dbReference>
<keyword evidence="2" id="KW-0479">Metal-binding</keyword>
<dbReference type="GO" id="GO:0051537">
    <property type="term" value="F:2 iron, 2 sulfur cluster binding"/>
    <property type="evidence" value="ECO:0007669"/>
    <property type="project" value="UniProtKB-KW"/>
</dbReference>
<evidence type="ECO:0000256" key="1">
    <source>
        <dbReference type="ARBA" id="ARBA00022714"/>
    </source>
</evidence>
<dbReference type="InterPro" id="IPR017881">
    <property type="entry name" value="NirD"/>
</dbReference>
<dbReference type="PROSITE" id="PS51300">
    <property type="entry name" value="NIRD"/>
    <property type="match status" value="1"/>
</dbReference>
<keyword evidence="5" id="KW-0411">Iron-sulfur</keyword>
<keyword evidence="1" id="KW-0001">2Fe-2S</keyword>
<dbReference type="GO" id="GO:0046872">
    <property type="term" value="F:metal ion binding"/>
    <property type="evidence" value="ECO:0007669"/>
    <property type="project" value="UniProtKB-KW"/>
</dbReference>
<keyword evidence="3" id="KW-0560">Oxidoreductase</keyword>
<dbReference type="InterPro" id="IPR036922">
    <property type="entry name" value="Rieske_2Fe-2S_sf"/>
</dbReference>